<feature type="region of interest" description="Disordered" evidence="3">
    <location>
        <begin position="829"/>
        <end position="852"/>
    </location>
</feature>
<name>A0A816J8G4_BRANA</name>
<dbReference type="InterPro" id="IPR024867">
    <property type="entry name" value="NFRKB"/>
</dbReference>
<comment type="subcellular location">
    <subcellularLocation>
        <location evidence="1">Nucleus</location>
    </subcellularLocation>
</comment>
<proteinExistence type="predicted"/>
<dbReference type="Proteomes" id="UP001295469">
    <property type="component" value="Chromosome C09"/>
</dbReference>
<reference evidence="5" key="1">
    <citation type="submission" date="2021-01" db="EMBL/GenBank/DDBJ databases">
        <authorList>
            <consortium name="Genoscope - CEA"/>
            <person name="William W."/>
        </authorList>
    </citation>
    <scope>NUCLEOTIDE SEQUENCE</scope>
</reference>
<accession>A0A816J8G4</accession>
<dbReference type="GO" id="GO:0031011">
    <property type="term" value="C:Ino80 complex"/>
    <property type="evidence" value="ECO:0007669"/>
    <property type="project" value="InterPro"/>
</dbReference>
<feature type="region of interest" description="Disordered" evidence="3">
    <location>
        <begin position="488"/>
        <end position="539"/>
    </location>
</feature>
<gene>
    <name evidence="5" type="ORF">DARMORV10_C09P63170.1</name>
</gene>
<dbReference type="CDD" id="cd21865">
    <property type="entry name" value="DEUBAD_NFRKB"/>
    <property type="match status" value="1"/>
</dbReference>
<evidence type="ECO:0000256" key="2">
    <source>
        <dbReference type="ARBA" id="ARBA00023242"/>
    </source>
</evidence>
<dbReference type="PANTHER" id="PTHR13052:SF2">
    <property type="entry name" value="NUCLEAR FACTOR KAPPA-B-BINDING PROTEIN"/>
    <property type="match status" value="1"/>
</dbReference>
<feature type="region of interest" description="Disordered" evidence="3">
    <location>
        <begin position="235"/>
        <end position="272"/>
    </location>
</feature>
<feature type="compositionally biased region" description="Low complexity" evidence="3">
    <location>
        <begin position="433"/>
        <end position="448"/>
    </location>
</feature>
<evidence type="ECO:0000256" key="1">
    <source>
        <dbReference type="ARBA" id="ARBA00004123"/>
    </source>
</evidence>
<feature type="region of interest" description="Disordered" evidence="3">
    <location>
        <begin position="426"/>
        <end position="452"/>
    </location>
</feature>
<dbReference type="EMBL" id="HG994373">
    <property type="protein sequence ID" value="CAF1785015.1"/>
    <property type="molecule type" value="Genomic_DNA"/>
</dbReference>
<dbReference type="AlphaFoldDB" id="A0A816J8G4"/>
<feature type="region of interest" description="Disordered" evidence="3">
    <location>
        <begin position="459"/>
        <end position="478"/>
    </location>
</feature>
<feature type="region of interest" description="Disordered" evidence="3">
    <location>
        <begin position="868"/>
        <end position="888"/>
    </location>
</feature>
<evidence type="ECO:0000256" key="3">
    <source>
        <dbReference type="SAM" id="MobiDB-lite"/>
    </source>
</evidence>
<feature type="domain" description="DEUBAD" evidence="4">
    <location>
        <begin position="88"/>
        <end position="199"/>
    </location>
</feature>
<dbReference type="PANTHER" id="PTHR13052">
    <property type="entry name" value="NFRKB-RELATED"/>
    <property type="match status" value="1"/>
</dbReference>
<evidence type="ECO:0000313" key="5">
    <source>
        <dbReference type="EMBL" id="CAF1785015.1"/>
    </source>
</evidence>
<protein>
    <submittedName>
        <fullName evidence="5">(rape) hypothetical protein</fullName>
    </submittedName>
</protein>
<keyword evidence="2" id="KW-0539">Nucleus</keyword>
<sequence length="888" mass="98828">MAADQGRKRMSSANVIGFSSREHYRAKRKKLDGATRSGGDHITLEWDINRSKVVSKKEQVGLSLRHLRQFVDYVPPRRSLLAQVCPVPRETFQLENLSEVLSSEVWRGCLSDGERNYLQQFLPESVDVEQVVQQLLDGENFHFGNPFLDWGTSVCSGKAHPDEIVSQEESLRAGKRRYYADLEKYHNDIIDYLQMLKEKWESCKDPEKDAVKKMWRRSREGNNARVNGSCQDLTAASESSSWNEDDKPCNSDRAGEVRRRPKSSAVEKEKPQSPLIAQENVVNLGLKARNKDKLPKHSIQQTDGAKYMSYLKISKKQYQIVTSMKQSGKSIQSKALNKILGNINNLDVQPYGVFVEEEQKKLNAHWLQLVKDLPASYALWKKLQLQKRDVINSLEIELKDKLNPWMEVCSEKPLLKHDLGPVVEDSGSLGQVSAKNQSLSKESSSDSDQITDSGRCLQVGEHSSQVSSPDRDNSINFEANDYSSSINAQSLPEAPFPSEPHASNLGDANPGSKNYVPEELENASSDERIPSNSSSHGDELQYCSGGGDVWQPVGGTRQSYVGRQAYTPSGGLSIIHHPEGGEEEKNYFIEPVMPEEVDRRKMLQPRANNSFGSFPSNDQNELLQSLFKGQGGVASHSLLKAPLNEEHKQIMPIGFQQEGSNNLMEGSPFSAQFQHQITAPQALSQDQPRQGDIYDQGSLPDNIYCDGRGFLMPRPDWNASVAQIGVTTQPPLNTGPLLNQNWQFKSMWANTNGVSQSSHNGSERDLNLLRVATNPEQMIHRGSSSDQSLFSVFSQCSQLRRSRSALEPESSSGQVVASGNYEMLMAGGTTQAGSSSAQPTNPLDYLSGSNNPAATSLMPDDVVWMNQSRENSGLHDPLGKLYPRSWNP</sequence>
<feature type="compositionally biased region" description="Polar residues" evidence="3">
    <location>
        <begin position="461"/>
        <end position="478"/>
    </location>
</feature>
<dbReference type="InterPro" id="IPR044867">
    <property type="entry name" value="DEUBAD_dom"/>
</dbReference>
<evidence type="ECO:0000259" key="4">
    <source>
        <dbReference type="PROSITE" id="PS51916"/>
    </source>
</evidence>
<feature type="compositionally biased region" description="Basic and acidic residues" evidence="3">
    <location>
        <begin position="244"/>
        <end position="258"/>
    </location>
</feature>
<organism evidence="5">
    <name type="scientific">Brassica napus</name>
    <name type="common">Rape</name>
    <dbReference type="NCBI Taxonomy" id="3708"/>
    <lineage>
        <taxon>Eukaryota</taxon>
        <taxon>Viridiplantae</taxon>
        <taxon>Streptophyta</taxon>
        <taxon>Embryophyta</taxon>
        <taxon>Tracheophyta</taxon>
        <taxon>Spermatophyta</taxon>
        <taxon>Magnoliopsida</taxon>
        <taxon>eudicotyledons</taxon>
        <taxon>Gunneridae</taxon>
        <taxon>Pentapetalae</taxon>
        <taxon>rosids</taxon>
        <taxon>malvids</taxon>
        <taxon>Brassicales</taxon>
        <taxon>Brassicaceae</taxon>
        <taxon>Brassiceae</taxon>
        <taxon>Brassica</taxon>
    </lineage>
</organism>
<dbReference type="PROSITE" id="PS51916">
    <property type="entry name" value="DEUBAD"/>
    <property type="match status" value="1"/>
</dbReference>